<reference evidence="1 2" key="1">
    <citation type="submission" date="2019-02" db="EMBL/GenBank/DDBJ databases">
        <title>Deep-cultivation of Planctomycetes and their phenomic and genomic characterization uncovers novel biology.</title>
        <authorList>
            <person name="Wiegand S."/>
            <person name="Jogler M."/>
            <person name="Boedeker C."/>
            <person name="Pinto D."/>
            <person name="Vollmers J."/>
            <person name="Rivas-Marin E."/>
            <person name="Kohn T."/>
            <person name="Peeters S.H."/>
            <person name="Heuer A."/>
            <person name="Rast P."/>
            <person name="Oberbeckmann S."/>
            <person name="Bunk B."/>
            <person name="Jeske O."/>
            <person name="Meyerdierks A."/>
            <person name="Storesund J.E."/>
            <person name="Kallscheuer N."/>
            <person name="Luecker S."/>
            <person name="Lage O.M."/>
            <person name="Pohl T."/>
            <person name="Merkel B.J."/>
            <person name="Hornburger P."/>
            <person name="Mueller R.-W."/>
            <person name="Bruemmer F."/>
            <person name="Labrenz M."/>
            <person name="Spormann A.M."/>
            <person name="Op Den Camp H."/>
            <person name="Overmann J."/>
            <person name="Amann R."/>
            <person name="Jetten M.S.M."/>
            <person name="Mascher T."/>
            <person name="Medema M.H."/>
            <person name="Devos D.P."/>
            <person name="Kaster A.-K."/>
            <person name="Ovreas L."/>
            <person name="Rohde M."/>
            <person name="Galperin M.Y."/>
            <person name="Jogler C."/>
        </authorList>
    </citation>
    <scope>NUCLEOTIDE SEQUENCE [LARGE SCALE GENOMIC DNA]</scope>
    <source>
        <strain evidence="1 2">CA13</strain>
    </source>
</reference>
<proteinExistence type="predicted"/>
<organism evidence="1 2">
    <name type="scientific">Novipirellula herctigrandis</name>
    <dbReference type="NCBI Taxonomy" id="2527986"/>
    <lineage>
        <taxon>Bacteria</taxon>
        <taxon>Pseudomonadati</taxon>
        <taxon>Planctomycetota</taxon>
        <taxon>Planctomycetia</taxon>
        <taxon>Pirellulales</taxon>
        <taxon>Pirellulaceae</taxon>
        <taxon>Novipirellula</taxon>
    </lineage>
</organism>
<evidence type="ECO:0000313" key="1">
    <source>
        <dbReference type="EMBL" id="TWT81456.1"/>
    </source>
</evidence>
<accession>A0A5C5Z351</accession>
<sequence length="85" mass="9421">MHLSCTDVLNRVDKVPPTVLTGAAINSERSEACQCWVTFRLTPMIVSDLRDHRDVDDIQSATEAVARCDPCQLAQPQVITENRAP</sequence>
<name>A0A5C5Z351_9BACT</name>
<protein>
    <submittedName>
        <fullName evidence="1">Uncharacterized protein</fullName>
    </submittedName>
</protein>
<gene>
    <name evidence="1" type="ORF">CA13_29090</name>
</gene>
<dbReference type="EMBL" id="SJPJ01000001">
    <property type="protein sequence ID" value="TWT81456.1"/>
    <property type="molecule type" value="Genomic_DNA"/>
</dbReference>
<keyword evidence="2" id="KW-1185">Reference proteome</keyword>
<dbReference type="Proteomes" id="UP000315010">
    <property type="component" value="Unassembled WGS sequence"/>
</dbReference>
<evidence type="ECO:0000313" key="2">
    <source>
        <dbReference type="Proteomes" id="UP000315010"/>
    </source>
</evidence>
<dbReference type="AlphaFoldDB" id="A0A5C5Z351"/>
<comment type="caution">
    <text evidence="1">The sequence shown here is derived from an EMBL/GenBank/DDBJ whole genome shotgun (WGS) entry which is preliminary data.</text>
</comment>